<dbReference type="NCBIfam" id="NF003433">
    <property type="entry name" value="PRK04949.1"/>
    <property type="match status" value="1"/>
</dbReference>
<evidence type="ECO:0000256" key="1">
    <source>
        <dbReference type="ARBA" id="ARBA00004141"/>
    </source>
</evidence>
<keyword evidence="7 11" id="KW-1133">Transmembrane helix</keyword>
<comment type="subcellular location">
    <subcellularLocation>
        <location evidence="1">Membrane</location>
        <topology evidence="1">Multi-pass membrane protein</topology>
    </subcellularLocation>
</comment>
<keyword evidence="8" id="KW-0764">Sulfate transport</keyword>
<feature type="transmembrane region" description="Helical" evidence="11">
    <location>
        <begin position="26"/>
        <end position="46"/>
    </location>
</feature>
<accession>A0A377GGX0</accession>
<evidence type="ECO:0000256" key="6">
    <source>
        <dbReference type="ARBA" id="ARBA00022692"/>
    </source>
</evidence>
<proteinExistence type="predicted"/>
<dbReference type="InterPro" id="IPR050480">
    <property type="entry name" value="CysZ-like"/>
</dbReference>
<dbReference type="STRING" id="464.Lgor_1971"/>
<organism evidence="13 15">
    <name type="scientific">Fluoribacter gormanii</name>
    <dbReference type="NCBI Taxonomy" id="464"/>
    <lineage>
        <taxon>Bacteria</taxon>
        <taxon>Pseudomonadati</taxon>
        <taxon>Pseudomonadota</taxon>
        <taxon>Gammaproteobacteria</taxon>
        <taxon>Legionellales</taxon>
        <taxon>Legionellaceae</taxon>
        <taxon>Fluoribacter</taxon>
    </lineage>
</organism>
<evidence type="ECO:0000256" key="11">
    <source>
        <dbReference type="SAM" id="Phobius"/>
    </source>
</evidence>
<dbReference type="Proteomes" id="UP000254374">
    <property type="component" value="Unassembled WGS sequence"/>
</dbReference>
<name>A0A377GGX0_9GAMM</name>
<keyword evidence="5" id="KW-0028">Amino-acid biosynthesis</keyword>
<reference evidence="12 14" key="1">
    <citation type="submission" date="2017-01" db="EMBL/GenBank/DDBJ databases">
        <authorList>
            <person name="Varghese N."/>
            <person name="Submissions S."/>
        </authorList>
    </citation>
    <scope>NUCLEOTIDE SEQUENCE [LARGE SCALE GENOMIC DNA]</scope>
    <source>
        <strain evidence="12 14">ATCC 33342</strain>
    </source>
</reference>
<evidence type="ECO:0000256" key="9">
    <source>
        <dbReference type="ARBA" id="ARBA00023136"/>
    </source>
</evidence>
<evidence type="ECO:0000313" key="12">
    <source>
        <dbReference type="EMBL" id="SIR53235.1"/>
    </source>
</evidence>
<keyword evidence="3" id="KW-1003">Cell membrane</keyword>
<keyword evidence="4" id="KW-0997">Cell inner membrane</keyword>
<evidence type="ECO:0000256" key="5">
    <source>
        <dbReference type="ARBA" id="ARBA00022605"/>
    </source>
</evidence>
<evidence type="ECO:0000256" key="3">
    <source>
        <dbReference type="ARBA" id="ARBA00022475"/>
    </source>
</evidence>
<keyword evidence="2" id="KW-0813">Transport</keyword>
<keyword evidence="14" id="KW-1185">Reference proteome</keyword>
<dbReference type="InterPro" id="IPR059112">
    <property type="entry name" value="CysZ/EI24"/>
</dbReference>
<feature type="transmembrane region" description="Helical" evidence="11">
    <location>
        <begin position="66"/>
        <end position="95"/>
    </location>
</feature>
<keyword evidence="10" id="KW-0198">Cysteine biosynthesis</keyword>
<evidence type="ECO:0000256" key="4">
    <source>
        <dbReference type="ARBA" id="ARBA00022519"/>
    </source>
</evidence>
<dbReference type="GO" id="GO:0000103">
    <property type="term" value="P:sulfate assimilation"/>
    <property type="evidence" value="ECO:0007669"/>
    <property type="project" value="TreeGrafter"/>
</dbReference>
<evidence type="ECO:0000313" key="13">
    <source>
        <dbReference type="EMBL" id="STO24079.1"/>
    </source>
</evidence>
<gene>
    <name evidence="13" type="primary">cysZ</name>
    <name evidence="13" type="ORF">NCTC11401_00885</name>
    <name evidence="12" type="ORF">SAMN05421777_11495</name>
</gene>
<evidence type="ECO:0000313" key="15">
    <source>
        <dbReference type="Proteomes" id="UP000254374"/>
    </source>
</evidence>
<reference evidence="13 15" key="2">
    <citation type="submission" date="2018-06" db="EMBL/GenBank/DDBJ databases">
        <authorList>
            <consortium name="Pathogen Informatics"/>
            <person name="Doyle S."/>
        </authorList>
    </citation>
    <scope>NUCLEOTIDE SEQUENCE [LARGE SCALE GENOMIC DNA]</scope>
    <source>
        <strain evidence="13 15">NCTC11401</strain>
    </source>
</reference>
<evidence type="ECO:0000256" key="2">
    <source>
        <dbReference type="ARBA" id="ARBA00022448"/>
    </source>
</evidence>
<dbReference type="AlphaFoldDB" id="A0A377GGX0"/>
<dbReference type="PANTHER" id="PTHR37468:SF1">
    <property type="entry name" value="SULFATE TRANSPORTER CYSZ"/>
    <property type="match status" value="1"/>
</dbReference>
<dbReference type="GO" id="GO:0019344">
    <property type="term" value="P:cysteine biosynthetic process"/>
    <property type="evidence" value="ECO:0007669"/>
    <property type="project" value="UniProtKB-KW"/>
</dbReference>
<dbReference type="EMBL" id="UGGV01000001">
    <property type="protein sequence ID" value="STO24079.1"/>
    <property type="molecule type" value="Genomic_DNA"/>
</dbReference>
<evidence type="ECO:0000256" key="7">
    <source>
        <dbReference type="ARBA" id="ARBA00022989"/>
    </source>
</evidence>
<evidence type="ECO:0000256" key="10">
    <source>
        <dbReference type="ARBA" id="ARBA00023192"/>
    </source>
</evidence>
<protein>
    <submittedName>
        <fullName evidence="12">CysZ protein</fullName>
    </submittedName>
    <submittedName>
        <fullName evidence="13">Putative sulfate transport protein CysZ</fullName>
    </submittedName>
</protein>
<feature type="transmembrane region" description="Helical" evidence="11">
    <location>
        <begin position="134"/>
        <end position="154"/>
    </location>
</feature>
<dbReference type="PANTHER" id="PTHR37468">
    <property type="entry name" value="SULFATE TRANSPORTER CYSZ"/>
    <property type="match status" value="1"/>
</dbReference>
<evidence type="ECO:0000313" key="14">
    <source>
        <dbReference type="Proteomes" id="UP000186808"/>
    </source>
</evidence>
<dbReference type="Proteomes" id="UP000186808">
    <property type="component" value="Unassembled WGS sequence"/>
</dbReference>
<sequence>MRDFFHGMGYMLRGIRHLSTHGLRRFILLPLVINLTMFAGLFYLIYHYLLPYAYYYLDKLPSWLSFFSSIFFVLFILSFFLMFLSLFTVFFNLIAAPLNGLLAEKTQNLLFGSIIPSLSFYEVVLRSVKRQCEFLGYFLPRFLIIGILFFVPFLQPVYPILWFIFNAWILSIQYQDFAMDNNLVSFKEMRRKIARNKMRSLGLGFSINLANFVPFLNILTMPAAVIASTILYCELNKTELTKNPQLFVKK</sequence>
<dbReference type="GO" id="GO:0009675">
    <property type="term" value="F:high-affinity sulfate:proton symporter activity"/>
    <property type="evidence" value="ECO:0007669"/>
    <property type="project" value="TreeGrafter"/>
</dbReference>
<dbReference type="GO" id="GO:0005886">
    <property type="term" value="C:plasma membrane"/>
    <property type="evidence" value="ECO:0007669"/>
    <property type="project" value="TreeGrafter"/>
</dbReference>
<dbReference type="Pfam" id="PF07264">
    <property type="entry name" value="EI24"/>
    <property type="match status" value="1"/>
</dbReference>
<evidence type="ECO:0000256" key="8">
    <source>
        <dbReference type="ARBA" id="ARBA00023032"/>
    </source>
</evidence>
<feature type="transmembrane region" description="Helical" evidence="11">
    <location>
        <begin position="200"/>
        <end position="232"/>
    </location>
</feature>
<keyword evidence="9 11" id="KW-0472">Membrane</keyword>
<dbReference type="EMBL" id="FTNL01000014">
    <property type="protein sequence ID" value="SIR53235.1"/>
    <property type="molecule type" value="Genomic_DNA"/>
</dbReference>
<dbReference type="RefSeq" id="WP_058468452.1">
    <property type="nucleotide sequence ID" value="NZ_CAAAIV010000034.1"/>
</dbReference>
<keyword evidence="6 11" id="KW-0812">Transmembrane</keyword>